<proteinExistence type="predicted"/>
<accession>A0A0J7JU72</accession>
<sequence>FGKIGDTSGLCGMLFLGHYSLLYTFDLYYFCHEMFTNPAVSLFMGNRFLETSTIDGAIQSVVKELVNVFCRNNQVVENCFKPKSPKHGTIPSQTLNTQTSTSDGGMEKRYRDVIRKV</sequence>
<reference evidence="2 3" key="1">
    <citation type="submission" date="2015-04" db="EMBL/GenBank/DDBJ databases">
        <title>Lasius niger genome sequencing.</title>
        <authorList>
            <person name="Konorov E.A."/>
            <person name="Nikitin M.A."/>
            <person name="Kirill M.V."/>
            <person name="Chang P."/>
        </authorList>
    </citation>
    <scope>NUCLEOTIDE SEQUENCE [LARGE SCALE GENOMIC DNA]</scope>
    <source>
        <tissue evidence="2">Whole</tissue>
    </source>
</reference>
<keyword evidence="3" id="KW-1185">Reference proteome</keyword>
<evidence type="ECO:0000256" key="1">
    <source>
        <dbReference type="SAM" id="MobiDB-lite"/>
    </source>
</evidence>
<organism evidence="2 3">
    <name type="scientific">Lasius niger</name>
    <name type="common">Black garden ant</name>
    <dbReference type="NCBI Taxonomy" id="67767"/>
    <lineage>
        <taxon>Eukaryota</taxon>
        <taxon>Metazoa</taxon>
        <taxon>Ecdysozoa</taxon>
        <taxon>Arthropoda</taxon>
        <taxon>Hexapoda</taxon>
        <taxon>Insecta</taxon>
        <taxon>Pterygota</taxon>
        <taxon>Neoptera</taxon>
        <taxon>Endopterygota</taxon>
        <taxon>Hymenoptera</taxon>
        <taxon>Apocrita</taxon>
        <taxon>Aculeata</taxon>
        <taxon>Formicoidea</taxon>
        <taxon>Formicidae</taxon>
        <taxon>Formicinae</taxon>
        <taxon>Lasius</taxon>
        <taxon>Lasius</taxon>
    </lineage>
</organism>
<name>A0A0J7JU72_LASNI</name>
<gene>
    <name evidence="2" type="ORF">RF55_25460</name>
</gene>
<evidence type="ECO:0000313" key="3">
    <source>
        <dbReference type="Proteomes" id="UP000036403"/>
    </source>
</evidence>
<dbReference type="AlphaFoldDB" id="A0A0J7JU72"/>
<feature type="compositionally biased region" description="Polar residues" evidence="1">
    <location>
        <begin position="90"/>
        <end position="103"/>
    </location>
</feature>
<dbReference type="PaxDb" id="67767-A0A0J7JU72"/>
<feature type="non-terminal residue" evidence="2">
    <location>
        <position position="1"/>
    </location>
</feature>
<dbReference type="EMBL" id="LBMM01032467">
    <property type="protein sequence ID" value="KMQ81717.1"/>
    <property type="molecule type" value="Genomic_DNA"/>
</dbReference>
<comment type="caution">
    <text evidence="2">The sequence shown here is derived from an EMBL/GenBank/DDBJ whole genome shotgun (WGS) entry which is preliminary data.</text>
</comment>
<protein>
    <submittedName>
        <fullName evidence="2">Protein nfi-isoform a</fullName>
    </submittedName>
</protein>
<evidence type="ECO:0000313" key="2">
    <source>
        <dbReference type="EMBL" id="KMQ81717.1"/>
    </source>
</evidence>
<feature type="region of interest" description="Disordered" evidence="1">
    <location>
        <begin position="84"/>
        <end position="106"/>
    </location>
</feature>
<dbReference type="Proteomes" id="UP000036403">
    <property type="component" value="Unassembled WGS sequence"/>
</dbReference>